<dbReference type="AlphaFoldDB" id="A0AAE8QFZ1"/>
<protein>
    <submittedName>
        <fullName evidence="2">Uncharacterized protein</fullName>
    </submittedName>
</protein>
<comment type="caution">
    <text evidence="2">The sequence shown here is derived from an EMBL/GenBank/DDBJ whole genome shotgun (WGS) entry which is preliminary data.</text>
</comment>
<accession>A0AAE8QFZ1</accession>
<evidence type="ECO:0000313" key="2">
    <source>
        <dbReference type="EMBL" id="TBF20117.1"/>
    </source>
</evidence>
<proteinExistence type="predicted"/>
<dbReference type="EMBL" id="SIOX01000001">
    <property type="protein sequence ID" value="TAX82762.1"/>
    <property type="molecule type" value="Genomic_DNA"/>
</dbReference>
<gene>
    <name evidence="2" type="ORF">ELG94_18110</name>
    <name evidence="1" type="ORF">ELH98_17670</name>
</gene>
<sequence length="88" mass="9226">MEGLIFSLISKTWSQASMGTVAVASPPSFLSLSQESSAPKSLGARDLSLASYESFTAQTRGGWIPVTGTGMRECGVTASHHSLRGGHR</sequence>
<dbReference type="Proteomes" id="UP000291892">
    <property type="component" value="Unassembled WGS sequence"/>
</dbReference>
<evidence type="ECO:0000313" key="3">
    <source>
        <dbReference type="Proteomes" id="UP000291659"/>
    </source>
</evidence>
<name>A0AAE8QFZ1_9HYPH</name>
<dbReference type="EMBL" id="SIKX01000001">
    <property type="protein sequence ID" value="TBF20117.1"/>
    <property type="molecule type" value="Genomic_DNA"/>
</dbReference>
<keyword evidence="3" id="KW-1185">Reference proteome</keyword>
<evidence type="ECO:0000313" key="4">
    <source>
        <dbReference type="Proteomes" id="UP000291892"/>
    </source>
</evidence>
<evidence type="ECO:0000313" key="1">
    <source>
        <dbReference type="EMBL" id="TAX82762.1"/>
    </source>
</evidence>
<dbReference type="Proteomes" id="UP000291659">
    <property type="component" value="Unassembled WGS sequence"/>
</dbReference>
<organism evidence="2 4">
    <name type="scientific">Rhizobium ruizarguesonis</name>
    <dbReference type="NCBI Taxonomy" id="2081791"/>
    <lineage>
        <taxon>Bacteria</taxon>
        <taxon>Pseudomonadati</taxon>
        <taxon>Pseudomonadota</taxon>
        <taxon>Alphaproteobacteria</taxon>
        <taxon>Hyphomicrobiales</taxon>
        <taxon>Rhizobiaceae</taxon>
        <taxon>Rhizobium/Agrobacterium group</taxon>
        <taxon>Rhizobium</taxon>
    </lineage>
</organism>
<reference evidence="3 4" key="1">
    <citation type="submission" date="2019-02" db="EMBL/GenBank/DDBJ databases">
        <title>The genomic architecture of introgression among sibling species of bacteria.</title>
        <authorList>
            <person name="Cavassim M.I.A."/>
            <person name="Moeskjaer S."/>
            <person name="Moslemi C."/>
            <person name="Fields B."/>
            <person name="Bachmann A."/>
            <person name="Vilhjalmsson B."/>
            <person name="Schierup M.H."/>
            <person name="Young J.P.W."/>
            <person name="Andersen S.U."/>
        </authorList>
    </citation>
    <scope>NUCLEOTIDE SEQUENCE [LARGE SCALE GENOMIC DNA]</scope>
    <source>
        <strain evidence="1 3">SM141A</strain>
        <strain evidence="2 4">SM42</strain>
    </source>
</reference>